<dbReference type="AlphaFoldDB" id="A0A5D3BVB6"/>
<evidence type="ECO:0000313" key="3">
    <source>
        <dbReference type="Proteomes" id="UP000321393"/>
    </source>
</evidence>
<sequence>MQSSLSVELSAIMELLMALVKVINSQHRCGSGEGTSFNAPEAALWLMTYSWMFSLRSLMTSLLTRRWEHPSVTSLKMVSRF</sequence>
<name>A0A5D3BVB6_CUCMM</name>
<evidence type="ECO:0000313" key="1">
    <source>
        <dbReference type="EMBL" id="KAA0041292.1"/>
    </source>
</evidence>
<dbReference type="EMBL" id="SSTD01015369">
    <property type="protein sequence ID" value="TYK02752.1"/>
    <property type="molecule type" value="Genomic_DNA"/>
</dbReference>
<proteinExistence type="predicted"/>
<dbReference type="EMBL" id="SSTE01016683">
    <property type="protein sequence ID" value="KAA0041292.1"/>
    <property type="molecule type" value="Genomic_DNA"/>
</dbReference>
<evidence type="ECO:0000313" key="4">
    <source>
        <dbReference type="Proteomes" id="UP000321947"/>
    </source>
</evidence>
<gene>
    <name evidence="2" type="ORF">E5676_scaffold145G00060</name>
    <name evidence="1" type="ORF">E6C27_scaffold128G002850</name>
</gene>
<dbReference type="Proteomes" id="UP000321947">
    <property type="component" value="Unassembled WGS sequence"/>
</dbReference>
<accession>A0A5D3BVB6</accession>
<dbReference type="Proteomes" id="UP000321393">
    <property type="component" value="Unassembled WGS sequence"/>
</dbReference>
<organism evidence="2 4">
    <name type="scientific">Cucumis melo var. makuwa</name>
    <name type="common">Oriental melon</name>
    <dbReference type="NCBI Taxonomy" id="1194695"/>
    <lineage>
        <taxon>Eukaryota</taxon>
        <taxon>Viridiplantae</taxon>
        <taxon>Streptophyta</taxon>
        <taxon>Embryophyta</taxon>
        <taxon>Tracheophyta</taxon>
        <taxon>Spermatophyta</taxon>
        <taxon>Magnoliopsida</taxon>
        <taxon>eudicotyledons</taxon>
        <taxon>Gunneridae</taxon>
        <taxon>Pentapetalae</taxon>
        <taxon>rosids</taxon>
        <taxon>fabids</taxon>
        <taxon>Cucurbitales</taxon>
        <taxon>Cucurbitaceae</taxon>
        <taxon>Benincaseae</taxon>
        <taxon>Cucumis</taxon>
    </lineage>
</organism>
<evidence type="ECO:0000313" key="2">
    <source>
        <dbReference type="EMBL" id="TYK02752.1"/>
    </source>
</evidence>
<comment type="caution">
    <text evidence="2">The sequence shown here is derived from an EMBL/GenBank/DDBJ whole genome shotgun (WGS) entry which is preliminary data.</text>
</comment>
<protein>
    <submittedName>
        <fullName evidence="2">Uncharacterized protein</fullName>
    </submittedName>
</protein>
<reference evidence="3 4" key="1">
    <citation type="submission" date="2019-08" db="EMBL/GenBank/DDBJ databases">
        <title>Draft genome sequences of two oriental melons (Cucumis melo L. var makuwa).</title>
        <authorList>
            <person name="Kwon S.-Y."/>
        </authorList>
    </citation>
    <scope>NUCLEOTIDE SEQUENCE [LARGE SCALE GENOMIC DNA]</scope>
    <source>
        <strain evidence="4">cv. Chang Bougi</strain>
        <strain evidence="3">cv. SW 3</strain>
        <tissue evidence="2">Leaf</tissue>
    </source>
</reference>